<keyword evidence="11" id="KW-1185">Reference proteome</keyword>
<comment type="similarity">
    <text evidence="3">Belongs to the INCENP family.</text>
</comment>
<evidence type="ECO:0000313" key="11">
    <source>
        <dbReference type="Proteomes" id="UP001497497"/>
    </source>
</evidence>
<comment type="subcellular location">
    <subcellularLocation>
        <location evidence="2">Cytoplasm</location>
        <location evidence="2">Cytoskeleton</location>
        <location evidence="2">Spindle</location>
    </subcellularLocation>
    <subcellularLocation>
        <location evidence="1">Nucleus</location>
    </subcellularLocation>
</comment>
<gene>
    <name evidence="10" type="ORF">GSLYS_00019929001</name>
</gene>
<proteinExistence type="inferred from homology"/>
<protein>
    <recommendedName>
        <fullName evidence="9">Inner centromere protein ARK-binding domain-containing protein</fullName>
    </recommendedName>
</protein>
<keyword evidence="4" id="KW-0963">Cytoplasm</keyword>
<evidence type="ECO:0000256" key="8">
    <source>
        <dbReference type="SAM" id="MobiDB-lite"/>
    </source>
</evidence>
<feature type="compositionally biased region" description="Basic and acidic residues" evidence="8">
    <location>
        <begin position="7"/>
        <end position="22"/>
    </location>
</feature>
<feature type="domain" description="Inner centromere protein ARK-binding" evidence="9">
    <location>
        <begin position="19"/>
        <end position="78"/>
    </location>
</feature>
<dbReference type="GO" id="GO:0005634">
    <property type="term" value="C:nucleus"/>
    <property type="evidence" value="ECO:0007669"/>
    <property type="project" value="UniProtKB-SubCell"/>
</dbReference>
<evidence type="ECO:0000259" key="9">
    <source>
        <dbReference type="Pfam" id="PF03941"/>
    </source>
</evidence>
<sequence>MIPAKGRHSEIESYDIADKNSDDSTDDEDAPRKTIPKWCLGICENIMKAIMIQESSQVDPDIIFQANRIVPPDLRLIFPRKKKFKERTSSALWTSPVLKVTSFVE</sequence>
<dbReference type="Pfam" id="PF03941">
    <property type="entry name" value="INCENP_ARK-bind"/>
    <property type="match status" value="1"/>
</dbReference>
<accession>A0AAV2ILK9</accession>
<dbReference type="PANTHER" id="PTHR13142">
    <property type="entry name" value="INNER CENTROMERE PROTEIN"/>
    <property type="match status" value="1"/>
</dbReference>
<comment type="caution">
    <text evidence="10">The sequence shown here is derived from an EMBL/GenBank/DDBJ whole genome shotgun (WGS) entry which is preliminary data.</text>
</comment>
<keyword evidence="7" id="KW-0539">Nucleus</keyword>
<feature type="region of interest" description="Disordered" evidence="8">
    <location>
        <begin position="1"/>
        <end position="33"/>
    </location>
</feature>
<dbReference type="GO" id="GO:0051257">
    <property type="term" value="P:meiotic spindle midzone assembly"/>
    <property type="evidence" value="ECO:0007669"/>
    <property type="project" value="TreeGrafter"/>
</dbReference>
<dbReference type="GO" id="GO:0030496">
    <property type="term" value="C:midbody"/>
    <property type="evidence" value="ECO:0007669"/>
    <property type="project" value="TreeGrafter"/>
</dbReference>
<dbReference type="GO" id="GO:0000281">
    <property type="term" value="P:mitotic cytokinesis"/>
    <property type="evidence" value="ECO:0007669"/>
    <property type="project" value="TreeGrafter"/>
</dbReference>
<evidence type="ECO:0000256" key="5">
    <source>
        <dbReference type="ARBA" id="ARBA00022829"/>
    </source>
</evidence>
<keyword evidence="5" id="KW-0159">Chromosome partition</keyword>
<evidence type="ECO:0000256" key="3">
    <source>
        <dbReference type="ARBA" id="ARBA00010042"/>
    </source>
</evidence>
<keyword evidence="6" id="KW-0206">Cytoskeleton</keyword>
<dbReference type="InterPro" id="IPR005635">
    <property type="entry name" value="Inner_centromere_prot_ARK-bd"/>
</dbReference>
<dbReference type="GO" id="GO:0000776">
    <property type="term" value="C:kinetochore"/>
    <property type="evidence" value="ECO:0007669"/>
    <property type="project" value="TreeGrafter"/>
</dbReference>
<reference evidence="10 11" key="1">
    <citation type="submission" date="2024-04" db="EMBL/GenBank/DDBJ databases">
        <authorList>
            <consortium name="Genoscope - CEA"/>
            <person name="William W."/>
        </authorList>
    </citation>
    <scope>NUCLEOTIDE SEQUENCE [LARGE SCALE GENOMIC DNA]</scope>
</reference>
<dbReference type="GO" id="GO:1990385">
    <property type="term" value="C:meiotic spindle midzone"/>
    <property type="evidence" value="ECO:0007669"/>
    <property type="project" value="TreeGrafter"/>
</dbReference>
<dbReference type="AlphaFoldDB" id="A0AAV2ILK9"/>
<dbReference type="Proteomes" id="UP001497497">
    <property type="component" value="Unassembled WGS sequence"/>
</dbReference>
<evidence type="ECO:0000313" key="10">
    <source>
        <dbReference type="EMBL" id="CAL1546552.1"/>
    </source>
</evidence>
<evidence type="ECO:0000256" key="2">
    <source>
        <dbReference type="ARBA" id="ARBA00004186"/>
    </source>
</evidence>
<evidence type="ECO:0000256" key="7">
    <source>
        <dbReference type="ARBA" id="ARBA00023242"/>
    </source>
</evidence>
<organism evidence="10 11">
    <name type="scientific">Lymnaea stagnalis</name>
    <name type="common">Great pond snail</name>
    <name type="synonym">Helix stagnalis</name>
    <dbReference type="NCBI Taxonomy" id="6523"/>
    <lineage>
        <taxon>Eukaryota</taxon>
        <taxon>Metazoa</taxon>
        <taxon>Spiralia</taxon>
        <taxon>Lophotrochozoa</taxon>
        <taxon>Mollusca</taxon>
        <taxon>Gastropoda</taxon>
        <taxon>Heterobranchia</taxon>
        <taxon>Euthyneura</taxon>
        <taxon>Panpulmonata</taxon>
        <taxon>Hygrophila</taxon>
        <taxon>Lymnaeoidea</taxon>
        <taxon>Lymnaeidae</taxon>
        <taxon>Lymnaea</taxon>
    </lineage>
</organism>
<dbReference type="GO" id="GO:0032133">
    <property type="term" value="C:chromosome passenger complex"/>
    <property type="evidence" value="ECO:0007669"/>
    <property type="project" value="TreeGrafter"/>
</dbReference>
<name>A0AAV2ILK9_LYMST</name>
<dbReference type="PANTHER" id="PTHR13142:SF1">
    <property type="entry name" value="INNER CENTROMERE PROTEIN"/>
    <property type="match status" value="1"/>
</dbReference>
<dbReference type="EMBL" id="CAXITT010000829">
    <property type="protein sequence ID" value="CAL1546552.1"/>
    <property type="molecule type" value="Genomic_DNA"/>
</dbReference>
<evidence type="ECO:0000256" key="1">
    <source>
        <dbReference type="ARBA" id="ARBA00004123"/>
    </source>
</evidence>
<evidence type="ECO:0000256" key="4">
    <source>
        <dbReference type="ARBA" id="ARBA00022490"/>
    </source>
</evidence>
<evidence type="ECO:0000256" key="6">
    <source>
        <dbReference type="ARBA" id="ARBA00023212"/>
    </source>
</evidence>
<dbReference type="GO" id="GO:0051310">
    <property type="term" value="P:metaphase chromosome alignment"/>
    <property type="evidence" value="ECO:0007669"/>
    <property type="project" value="TreeGrafter"/>
</dbReference>